<keyword evidence="3" id="KW-1185">Reference proteome</keyword>
<evidence type="ECO:0000259" key="1">
    <source>
        <dbReference type="Pfam" id="PF14291"/>
    </source>
</evidence>
<organism evidence="2 3">
    <name type="scientific">Paramuricea clavata</name>
    <name type="common">Red gorgonian</name>
    <name type="synonym">Violescent sea-whip</name>
    <dbReference type="NCBI Taxonomy" id="317549"/>
    <lineage>
        <taxon>Eukaryota</taxon>
        <taxon>Metazoa</taxon>
        <taxon>Cnidaria</taxon>
        <taxon>Anthozoa</taxon>
        <taxon>Octocorallia</taxon>
        <taxon>Malacalcyonacea</taxon>
        <taxon>Plexauridae</taxon>
        <taxon>Paramuricea</taxon>
    </lineage>
</organism>
<dbReference type="Proteomes" id="UP001152795">
    <property type="component" value="Unassembled WGS sequence"/>
</dbReference>
<dbReference type="OrthoDB" id="5984802at2759"/>
<name>A0A7D9J2G2_PARCT</name>
<dbReference type="InterPro" id="IPR025398">
    <property type="entry name" value="DUF4371"/>
</dbReference>
<proteinExistence type="predicted"/>
<dbReference type="PANTHER" id="PTHR45749">
    <property type="match status" value="1"/>
</dbReference>
<reference evidence="2" key="1">
    <citation type="submission" date="2020-04" db="EMBL/GenBank/DDBJ databases">
        <authorList>
            <person name="Alioto T."/>
            <person name="Alioto T."/>
            <person name="Gomez Garrido J."/>
        </authorList>
    </citation>
    <scope>NUCLEOTIDE SEQUENCE</scope>
    <source>
        <strain evidence="2">A484AB</strain>
    </source>
</reference>
<gene>
    <name evidence="2" type="ORF">PACLA_8A080232</name>
</gene>
<dbReference type="EMBL" id="CACRXK020011079">
    <property type="protein sequence ID" value="CAB4020693.1"/>
    <property type="molecule type" value="Genomic_DNA"/>
</dbReference>
<feature type="domain" description="DUF4371" evidence="1">
    <location>
        <begin position="68"/>
        <end position="188"/>
    </location>
</feature>
<dbReference type="PANTHER" id="PTHR45749:SF21">
    <property type="entry name" value="DUF4371 DOMAIN-CONTAINING PROTEIN"/>
    <property type="match status" value="1"/>
</dbReference>
<evidence type="ECO:0000313" key="2">
    <source>
        <dbReference type="EMBL" id="CAB4020693.1"/>
    </source>
</evidence>
<accession>A0A7D9J2G2</accession>
<dbReference type="Pfam" id="PF14291">
    <property type="entry name" value="DUF4371"/>
    <property type="match status" value="1"/>
</dbReference>
<evidence type="ECO:0000313" key="3">
    <source>
        <dbReference type="Proteomes" id="UP001152795"/>
    </source>
</evidence>
<dbReference type="AlphaFoldDB" id="A0A7D9J2G2"/>
<protein>
    <recommendedName>
        <fullName evidence="1">DUF4371 domain-containing protein</fullName>
    </recommendedName>
</protein>
<sequence length="246" mass="27155">MIYDQEPPAPAGQHVVDENIPTATKEPSLQQTIADDGKVIKMECDPSRTTLKHFRVDSGDTKLKQHFETGKKNATYRSKTIQNKLVKICGTQIRDKIVSEINNSNCPVYSVLADEETDCSSIEQMPIVLCYVDSSKEINERFVKFVQCEGVTGEALVNNMEDTLQELSLPLGNYRGQGYDGASAMSSQSKGVSGRILKKNPKALYVHCSSHCLNLVAKACQLPSVVQMLGCAKKITSFFSPSLQRM</sequence>
<comment type="caution">
    <text evidence="2">The sequence shown here is derived from an EMBL/GenBank/DDBJ whole genome shotgun (WGS) entry which is preliminary data.</text>
</comment>